<accession>A0A2H1X0L6</accession>
<proteinExistence type="predicted"/>
<reference evidence="1" key="1">
    <citation type="submission" date="2016-07" db="EMBL/GenBank/DDBJ databases">
        <authorList>
            <person name="Bretaudeau A."/>
        </authorList>
    </citation>
    <scope>NUCLEOTIDE SEQUENCE</scope>
    <source>
        <strain evidence="1">Rice</strain>
        <tissue evidence="1">Whole body</tissue>
    </source>
</reference>
<gene>
    <name evidence="1" type="ORF">SFRICE_028700</name>
</gene>
<dbReference type="EMBL" id="ODYU01012515">
    <property type="protein sequence ID" value="SOQ58869.1"/>
    <property type="molecule type" value="Genomic_DNA"/>
</dbReference>
<organism evidence="1">
    <name type="scientific">Spodoptera frugiperda</name>
    <name type="common">Fall armyworm</name>
    <dbReference type="NCBI Taxonomy" id="7108"/>
    <lineage>
        <taxon>Eukaryota</taxon>
        <taxon>Metazoa</taxon>
        <taxon>Ecdysozoa</taxon>
        <taxon>Arthropoda</taxon>
        <taxon>Hexapoda</taxon>
        <taxon>Insecta</taxon>
        <taxon>Pterygota</taxon>
        <taxon>Neoptera</taxon>
        <taxon>Endopterygota</taxon>
        <taxon>Lepidoptera</taxon>
        <taxon>Glossata</taxon>
        <taxon>Ditrysia</taxon>
        <taxon>Noctuoidea</taxon>
        <taxon>Noctuidae</taxon>
        <taxon>Amphipyrinae</taxon>
        <taxon>Spodoptera</taxon>
    </lineage>
</organism>
<protein>
    <submittedName>
        <fullName evidence="1">SFRICE_028700</fullName>
    </submittedName>
</protein>
<sequence length="232" mass="25783">MTNALKQRLNRENRPMTFPALGEARGSVRLLLTKNHPVSTAFRAAPDQASALLSPTCGGLTALYLTPGTRRAARTGLVLAKRRDTLVHNPQTRTNLLALGAWQVGTCWILRPGEVTMPGGLSTQLLGEYHPMTSPALGEARESVILMLTKNHPVPSPAFRAGAPVNPLGSPQLRASKAYRRHFFIGFRCFDRTESKVPYEKEDASTRRVDHAWWAFCPTVLRWDFLSMFICM</sequence>
<dbReference type="AlphaFoldDB" id="A0A2H1X0L6"/>
<name>A0A2H1X0L6_SPOFR</name>
<evidence type="ECO:0000313" key="1">
    <source>
        <dbReference type="EMBL" id="SOQ58869.1"/>
    </source>
</evidence>